<comment type="caution">
    <text evidence="2">The sequence shown here is derived from an EMBL/GenBank/DDBJ whole genome shotgun (WGS) entry which is preliminary data.</text>
</comment>
<dbReference type="Pfam" id="PF03704">
    <property type="entry name" value="BTAD"/>
    <property type="match status" value="1"/>
</dbReference>
<evidence type="ECO:0000313" key="3">
    <source>
        <dbReference type="Proteomes" id="UP000249341"/>
    </source>
</evidence>
<dbReference type="InterPro" id="IPR051677">
    <property type="entry name" value="AfsR-DnrI-RedD_regulator"/>
</dbReference>
<dbReference type="Gene3D" id="1.10.10.10">
    <property type="entry name" value="Winged helix-like DNA-binding domain superfamily/Winged helix DNA-binding domain"/>
    <property type="match status" value="1"/>
</dbReference>
<keyword evidence="2" id="KW-0238">DNA-binding</keyword>
<dbReference type="GO" id="GO:0003677">
    <property type="term" value="F:DNA binding"/>
    <property type="evidence" value="ECO:0007669"/>
    <property type="project" value="UniProtKB-KW"/>
</dbReference>
<sequence>MRTKVALSVGEGLNVSALMIGGWEHGITVDVGIGGQTRIFSGQSTTPMPTRLALLDQAAALQFLTALREAHTGEPPVGVVAPAAVVPLHASRTQVAAEENRSPVPAVVEPGRAQLRVLGQPCIEGIVADGRPLRAKALELAVYLAVHPDGATTREVAEYLYPDARLSQADQRVHTIVSNLRHVLGRTGTVGAKRGHLIKSGGRYQLDPATVDVDVWTLRDLMRDATTAAGERRRELLLAACDLSSAPLALGQHYDWLEPHRETVRRWGTEAHLALADALVTSGEPQSASDLLDKAILLDCYNEALYVEAMRARYSLGDADGIGILLRLLSKALTDLDADPKDTTIALANGLRSRLATR</sequence>
<protein>
    <submittedName>
        <fullName evidence="2">DNA-binding SARP family transcriptional activator</fullName>
    </submittedName>
</protein>
<gene>
    <name evidence="2" type="ORF">B0I29_13328</name>
</gene>
<feature type="domain" description="Bacterial transcriptional activator" evidence="1">
    <location>
        <begin position="213"/>
        <end position="352"/>
    </location>
</feature>
<dbReference type="Proteomes" id="UP000249341">
    <property type="component" value="Unassembled WGS sequence"/>
</dbReference>
<dbReference type="PANTHER" id="PTHR35807">
    <property type="entry name" value="TRANSCRIPTIONAL REGULATOR REDD-RELATED"/>
    <property type="match status" value="1"/>
</dbReference>
<dbReference type="InterPro" id="IPR036388">
    <property type="entry name" value="WH-like_DNA-bd_sf"/>
</dbReference>
<accession>A0A327Z0N2</accession>
<reference evidence="2 3" key="1">
    <citation type="submission" date="2018-06" db="EMBL/GenBank/DDBJ databases">
        <title>Genomic Encyclopedia of Type Strains, Phase III (KMG-III): the genomes of soil and plant-associated and newly described type strains.</title>
        <authorList>
            <person name="Whitman W."/>
        </authorList>
    </citation>
    <scope>NUCLEOTIDE SEQUENCE [LARGE SCALE GENOMIC DNA]</scope>
    <source>
        <strain evidence="2 3">CGMCC 4.7090</strain>
    </source>
</reference>
<proteinExistence type="predicted"/>
<dbReference type="InterPro" id="IPR011990">
    <property type="entry name" value="TPR-like_helical_dom_sf"/>
</dbReference>
<dbReference type="SMART" id="SM01043">
    <property type="entry name" value="BTAD"/>
    <property type="match status" value="1"/>
</dbReference>
<organism evidence="2 3">
    <name type="scientific">Actinoplanes lutulentus</name>
    <dbReference type="NCBI Taxonomy" id="1287878"/>
    <lineage>
        <taxon>Bacteria</taxon>
        <taxon>Bacillati</taxon>
        <taxon>Actinomycetota</taxon>
        <taxon>Actinomycetes</taxon>
        <taxon>Micromonosporales</taxon>
        <taxon>Micromonosporaceae</taxon>
        <taxon>Actinoplanes</taxon>
    </lineage>
</organism>
<name>A0A327Z0N2_9ACTN</name>
<dbReference type="InterPro" id="IPR005158">
    <property type="entry name" value="BTAD"/>
</dbReference>
<dbReference type="Gene3D" id="1.25.40.10">
    <property type="entry name" value="Tetratricopeptide repeat domain"/>
    <property type="match status" value="1"/>
</dbReference>
<keyword evidence="3" id="KW-1185">Reference proteome</keyword>
<dbReference type="AlphaFoldDB" id="A0A327Z0N2"/>
<evidence type="ECO:0000313" key="2">
    <source>
        <dbReference type="EMBL" id="RAK25489.1"/>
    </source>
</evidence>
<dbReference type="EMBL" id="QLMJ01000033">
    <property type="protein sequence ID" value="RAK25489.1"/>
    <property type="molecule type" value="Genomic_DNA"/>
</dbReference>
<evidence type="ECO:0000259" key="1">
    <source>
        <dbReference type="SMART" id="SM01043"/>
    </source>
</evidence>